<sequence length="181" mass="20754">MSTNTETVENQEKLDSNDILQEYLINGKELNQLVSFTKFNQLLKQILPKGKKGEIPLPIRIYLYEAMNKQKEKNLVAVKQSINNDLQFDKALITSEIMELKDNNLIKLNNQLDNLNNSILLEIESNESKINDELNDLKKLTNLVSTLNNSNEDNGSENDEEDASIDEIYNKLDNLKKILLS</sequence>
<dbReference type="EMBL" id="BSXV01000317">
    <property type="protein sequence ID" value="GME88573.1"/>
    <property type="molecule type" value="Genomic_DNA"/>
</dbReference>
<keyword evidence="2" id="KW-1185">Reference proteome</keyword>
<proteinExistence type="predicted"/>
<protein>
    <submittedName>
        <fullName evidence="1">Unnamed protein product</fullName>
    </submittedName>
</protein>
<dbReference type="Proteomes" id="UP001165101">
    <property type="component" value="Unassembled WGS sequence"/>
</dbReference>
<evidence type="ECO:0000313" key="1">
    <source>
        <dbReference type="EMBL" id="GME88573.1"/>
    </source>
</evidence>
<accession>A0ACB5THZ3</accession>
<evidence type="ECO:0000313" key="2">
    <source>
        <dbReference type="Proteomes" id="UP001165101"/>
    </source>
</evidence>
<comment type="caution">
    <text evidence="1">The sequence shown here is derived from an EMBL/GenBank/DDBJ whole genome shotgun (WGS) entry which is preliminary data.</text>
</comment>
<organism evidence="1 2">
    <name type="scientific">Candida boidinii</name>
    <name type="common">Yeast</name>
    <dbReference type="NCBI Taxonomy" id="5477"/>
    <lineage>
        <taxon>Eukaryota</taxon>
        <taxon>Fungi</taxon>
        <taxon>Dikarya</taxon>
        <taxon>Ascomycota</taxon>
        <taxon>Saccharomycotina</taxon>
        <taxon>Pichiomycetes</taxon>
        <taxon>Pichiales</taxon>
        <taxon>Pichiaceae</taxon>
        <taxon>Ogataea</taxon>
        <taxon>Ogataea/Candida clade</taxon>
    </lineage>
</organism>
<reference evidence="1" key="1">
    <citation type="submission" date="2023-04" db="EMBL/GenBank/DDBJ databases">
        <title>Candida boidinii NBRC 1967.</title>
        <authorList>
            <person name="Ichikawa N."/>
            <person name="Sato H."/>
            <person name="Tonouchi N."/>
        </authorList>
    </citation>
    <scope>NUCLEOTIDE SEQUENCE</scope>
    <source>
        <strain evidence="1">NBRC 1967</strain>
    </source>
</reference>
<gene>
    <name evidence="1" type="ORF">Cboi01_000097600</name>
</gene>
<name>A0ACB5THZ3_CANBO</name>